<evidence type="ECO:0000256" key="7">
    <source>
        <dbReference type="ARBA" id="ARBA00022605"/>
    </source>
</evidence>
<dbReference type="GO" id="GO:0006526">
    <property type="term" value="P:L-arginine biosynthetic process"/>
    <property type="evidence" value="ECO:0007669"/>
    <property type="project" value="UniProtKB-KW"/>
</dbReference>
<evidence type="ECO:0000259" key="18">
    <source>
        <dbReference type="PROSITE" id="PS50975"/>
    </source>
</evidence>
<evidence type="ECO:0000256" key="3">
    <source>
        <dbReference type="ARBA" id="ARBA00004730"/>
    </source>
</evidence>
<proteinExistence type="inferred from homology"/>
<keyword evidence="11 17" id="KW-0067">ATP-binding</keyword>
<keyword evidence="9" id="KW-0677">Repeat</keyword>
<keyword evidence="5" id="KW-0055">Arginine biosynthesis</keyword>
<dbReference type="SUPFAM" id="SSF52335">
    <property type="entry name" value="Methylglyoxal synthase-like"/>
    <property type="match status" value="1"/>
</dbReference>
<keyword evidence="10 17" id="KW-0547">Nucleotide-binding</keyword>
<dbReference type="GO" id="GO:0046872">
    <property type="term" value="F:metal ion binding"/>
    <property type="evidence" value="ECO:0007669"/>
    <property type="project" value="UniProtKB-KW"/>
</dbReference>
<dbReference type="EC" id="6.3.5.5" evidence="20"/>
<evidence type="ECO:0000256" key="5">
    <source>
        <dbReference type="ARBA" id="ARBA00022571"/>
    </source>
</evidence>
<dbReference type="FunFam" id="3.30.470.20:FF:000001">
    <property type="entry name" value="Carbamoyl-phosphate synthase large chain"/>
    <property type="match status" value="1"/>
</dbReference>
<accession>A0A6G1VLX0</accession>
<dbReference type="Pfam" id="PF25596">
    <property type="entry name" value="CPSase_L_D1"/>
    <property type="match status" value="2"/>
</dbReference>
<evidence type="ECO:0000259" key="19">
    <source>
        <dbReference type="PROSITE" id="PS51855"/>
    </source>
</evidence>
<dbReference type="NCBIfam" id="TIGR01369">
    <property type="entry name" value="CPSaseII_lrg"/>
    <property type="match status" value="1"/>
</dbReference>
<dbReference type="GO" id="GO:0004088">
    <property type="term" value="F:carbamoyl-phosphate synthase (glutamine-hydrolyzing) activity"/>
    <property type="evidence" value="ECO:0007669"/>
    <property type="project" value="UniProtKB-EC"/>
</dbReference>
<dbReference type="InterPro" id="IPR036897">
    <property type="entry name" value="CarbamoylP_synth_lsu_oligo_sf"/>
</dbReference>
<dbReference type="PROSITE" id="PS50975">
    <property type="entry name" value="ATP_GRASP"/>
    <property type="match status" value="2"/>
</dbReference>
<dbReference type="FunFam" id="1.10.1030.10:FF:000002">
    <property type="entry name" value="Carbamoyl-phosphate synthase large chain"/>
    <property type="match status" value="1"/>
</dbReference>
<evidence type="ECO:0000313" key="20">
    <source>
        <dbReference type="EMBL" id="MQP14497.1"/>
    </source>
</evidence>
<evidence type="ECO:0000256" key="17">
    <source>
        <dbReference type="PROSITE-ProRule" id="PRU00409"/>
    </source>
</evidence>
<dbReference type="GO" id="GO:0004087">
    <property type="term" value="F:carbamoyl-phosphate synthase (ammonia) activity"/>
    <property type="evidence" value="ECO:0007669"/>
    <property type="project" value="UniProtKB-EC"/>
</dbReference>
<dbReference type="PROSITE" id="PS51855">
    <property type="entry name" value="MGS"/>
    <property type="match status" value="1"/>
</dbReference>
<comment type="cofactor">
    <cofactor evidence="1">
        <name>Mn(2+)</name>
        <dbReference type="ChEBI" id="CHEBI:29035"/>
    </cofactor>
</comment>
<dbReference type="PANTHER" id="PTHR11405:SF53">
    <property type="entry name" value="CARBAMOYL-PHOSPHATE SYNTHASE [AMMONIA], MITOCHONDRIAL"/>
    <property type="match status" value="1"/>
</dbReference>
<dbReference type="PANTHER" id="PTHR11405">
    <property type="entry name" value="CARBAMOYLTRANSFERASE FAMILY MEMBER"/>
    <property type="match status" value="1"/>
</dbReference>
<dbReference type="InterPro" id="IPR058047">
    <property type="entry name" value="CPSase_preATP-grasp"/>
</dbReference>
<dbReference type="InterPro" id="IPR005483">
    <property type="entry name" value="CPSase_dom"/>
</dbReference>
<organism evidence="20 21">
    <name type="scientific">Segatella copri</name>
    <dbReference type="NCBI Taxonomy" id="165179"/>
    <lineage>
        <taxon>Bacteria</taxon>
        <taxon>Pseudomonadati</taxon>
        <taxon>Bacteroidota</taxon>
        <taxon>Bacteroidia</taxon>
        <taxon>Bacteroidales</taxon>
        <taxon>Prevotellaceae</taxon>
        <taxon>Segatella</taxon>
    </lineage>
</organism>
<name>A0A6G1VLX0_9BACT</name>
<comment type="pathway">
    <text evidence="3">Amino-acid biosynthesis; L-arginine biosynthesis.</text>
</comment>
<feature type="domain" description="ATP-grasp" evidence="18">
    <location>
        <begin position="680"/>
        <end position="871"/>
    </location>
</feature>
<dbReference type="PROSITE" id="PS00867">
    <property type="entry name" value="CPSASE_2"/>
    <property type="match status" value="2"/>
</dbReference>
<dbReference type="InterPro" id="IPR006275">
    <property type="entry name" value="CPSase_lsu"/>
</dbReference>
<dbReference type="Gene3D" id="1.10.1030.10">
    <property type="entry name" value="Carbamoyl-phosphate synthetase, large subunit oligomerisation domain"/>
    <property type="match status" value="1"/>
</dbReference>
<dbReference type="Proteomes" id="UP000477980">
    <property type="component" value="Unassembled WGS sequence"/>
</dbReference>
<dbReference type="Pfam" id="PF02786">
    <property type="entry name" value="CPSase_L_D2"/>
    <property type="match status" value="2"/>
</dbReference>
<keyword evidence="6 20" id="KW-0436">Ligase</keyword>
<dbReference type="Pfam" id="PF02142">
    <property type="entry name" value="MGS"/>
    <property type="match status" value="1"/>
</dbReference>
<evidence type="ECO:0000256" key="8">
    <source>
        <dbReference type="ARBA" id="ARBA00022723"/>
    </source>
</evidence>
<keyword evidence="8" id="KW-0479">Metal-binding</keyword>
<evidence type="ECO:0000256" key="9">
    <source>
        <dbReference type="ARBA" id="ARBA00022737"/>
    </source>
</evidence>
<dbReference type="SUPFAM" id="SSF56059">
    <property type="entry name" value="Glutathione synthetase ATP-binding domain-like"/>
    <property type="match status" value="2"/>
</dbReference>
<comment type="similarity">
    <text evidence="4">Belongs to the CarB family.</text>
</comment>
<dbReference type="Gene3D" id="3.30.470.20">
    <property type="entry name" value="ATP-grasp fold, B domain"/>
    <property type="match status" value="2"/>
</dbReference>
<evidence type="ECO:0000256" key="11">
    <source>
        <dbReference type="ARBA" id="ARBA00022840"/>
    </source>
</evidence>
<dbReference type="PRINTS" id="PR00098">
    <property type="entry name" value="CPSASE"/>
</dbReference>
<dbReference type="NCBIfam" id="NF009455">
    <property type="entry name" value="PRK12815.1"/>
    <property type="match status" value="1"/>
</dbReference>
<dbReference type="GO" id="GO:0005737">
    <property type="term" value="C:cytoplasm"/>
    <property type="evidence" value="ECO:0007669"/>
    <property type="project" value="TreeGrafter"/>
</dbReference>
<dbReference type="NCBIfam" id="NF003671">
    <property type="entry name" value="PRK05294.1"/>
    <property type="match status" value="1"/>
</dbReference>
<dbReference type="FunFam" id="3.40.50.20:FF:000001">
    <property type="entry name" value="Carbamoyl-phosphate synthase large chain"/>
    <property type="match status" value="1"/>
</dbReference>
<evidence type="ECO:0000256" key="13">
    <source>
        <dbReference type="ARBA" id="ARBA00022975"/>
    </source>
</evidence>
<evidence type="ECO:0000256" key="16">
    <source>
        <dbReference type="ARBA" id="ARBA00048816"/>
    </source>
</evidence>
<dbReference type="Gene3D" id="3.40.50.1380">
    <property type="entry name" value="Methylglyoxal synthase-like domain"/>
    <property type="match status" value="1"/>
</dbReference>
<dbReference type="GO" id="GO:0006221">
    <property type="term" value="P:pyrimidine nucleotide biosynthetic process"/>
    <property type="evidence" value="ECO:0007669"/>
    <property type="project" value="UniProtKB-KW"/>
</dbReference>
<evidence type="ECO:0000256" key="10">
    <source>
        <dbReference type="ARBA" id="ARBA00022741"/>
    </source>
</evidence>
<dbReference type="PROSITE" id="PS00866">
    <property type="entry name" value="CPSASE_1"/>
    <property type="match status" value="2"/>
</dbReference>
<dbReference type="AlphaFoldDB" id="A0A6G1VLX0"/>
<evidence type="ECO:0000256" key="12">
    <source>
        <dbReference type="ARBA" id="ARBA00022842"/>
    </source>
</evidence>
<comment type="catalytic activity">
    <reaction evidence="15">
        <text>hydrogencarbonate + NH4(+) + 2 ATP = carbamoyl phosphate + 2 ADP + phosphate + 2 H(+)</text>
        <dbReference type="Rhea" id="RHEA:18029"/>
        <dbReference type="ChEBI" id="CHEBI:15378"/>
        <dbReference type="ChEBI" id="CHEBI:17544"/>
        <dbReference type="ChEBI" id="CHEBI:28938"/>
        <dbReference type="ChEBI" id="CHEBI:30616"/>
        <dbReference type="ChEBI" id="CHEBI:43474"/>
        <dbReference type="ChEBI" id="CHEBI:58228"/>
        <dbReference type="ChEBI" id="CHEBI:456216"/>
        <dbReference type="EC" id="6.3.4.16"/>
    </reaction>
</comment>
<comment type="cofactor">
    <cofactor evidence="2">
        <name>Zn(2+)</name>
        <dbReference type="ChEBI" id="CHEBI:29105"/>
    </cofactor>
</comment>
<dbReference type="SMART" id="SM01096">
    <property type="entry name" value="CPSase_L_D3"/>
    <property type="match status" value="1"/>
</dbReference>
<dbReference type="GO" id="GO:0006541">
    <property type="term" value="P:glutamine metabolic process"/>
    <property type="evidence" value="ECO:0007669"/>
    <property type="project" value="TreeGrafter"/>
</dbReference>
<dbReference type="InterPro" id="IPR013815">
    <property type="entry name" value="ATP_grasp_subdomain_1"/>
</dbReference>
<dbReference type="Pfam" id="PF02787">
    <property type="entry name" value="CPSase_L_D3"/>
    <property type="match status" value="1"/>
</dbReference>
<dbReference type="SMART" id="SM00851">
    <property type="entry name" value="MGS"/>
    <property type="match status" value="1"/>
</dbReference>
<dbReference type="Gene3D" id="3.30.1490.20">
    <property type="entry name" value="ATP-grasp fold, A domain"/>
    <property type="match status" value="1"/>
</dbReference>
<dbReference type="InterPro" id="IPR011607">
    <property type="entry name" value="MGS-like_dom"/>
</dbReference>
<dbReference type="SUPFAM" id="SSF48108">
    <property type="entry name" value="Carbamoyl phosphate synthetase, large subunit connection domain"/>
    <property type="match status" value="1"/>
</dbReference>
<keyword evidence="13" id="KW-0665">Pyrimidine biosynthesis</keyword>
<keyword evidence="12" id="KW-0460">Magnesium</keyword>
<evidence type="ECO:0000256" key="15">
    <source>
        <dbReference type="ARBA" id="ARBA00047359"/>
    </source>
</evidence>
<keyword evidence="7" id="KW-0028">Amino-acid biosynthesis</keyword>
<dbReference type="InterPro" id="IPR005480">
    <property type="entry name" value="CPSase_lsu_oligo"/>
</dbReference>
<reference evidence="20 21" key="1">
    <citation type="submission" date="2019-09" db="EMBL/GenBank/DDBJ databases">
        <title>Distinct polysaccharide growth profiles of human intestinal Prevotella copri isolates.</title>
        <authorList>
            <person name="Fehlner-Peach H."/>
            <person name="Magnabosco C."/>
            <person name="Raghavan V."/>
            <person name="Scher J.U."/>
            <person name="Tett A."/>
            <person name="Cox L.M."/>
            <person name="Gottsegen C."/>
            <person name="Watters A."/>
            <person name="Wiltshire- Gordon J.D."/>
            <person name="Segata N."/>
            <person name="Bonneau R."/>
            <person name="Littman D.R."/>
        </authorList>
    </citation>
    <scope>NUCLEOTIDE SEQUENCE [LARGE SCALE GENOMIC DNA]</scope>
    <source>
        <strain evidence="21">iAA917</strain>
    </source>
</reference>
<dbReference type="InterPro" id="IPR005479">
    <property type="entry name" value="CPAse_ATP-bd"/>
</dbReference>
<gene>
    <name evidence="20" type="primary">carB</name>
    <name evidence="20" type="ORF">F7D25_08770</name>
</gene>
<dbReference type="CDD" id="cd01423">
    <property type="entry name" value="MGS_CPS_I_III"/>
    <property type="match status" value="1"/>
</dbReference>
<dbReference type="RefSeq" id="WP_153091906.1">
    <property type="nucleotide sequence ID" value="NZ_VZAH01000086.1"/>
</dbReference>
<dbReference type="GO" id="GO:0005524">
    <property type="term" value="F:ATP binding"/>
    <property type="evidence" value="ECO:0007669"/>
    <property type="project" value="UniProtKB-UniRule"/>
</dbReference>
<dbReference type="InterPro" id="IPR036914">
    <property type="entry name" value="MGS-like_dom_sf"/>
</dbReference>
<dbReference type="FunFam" id="3.30.1490.20:FF:000001">
    <property type="entry name" value="Carbamoyl-phosphate synthase large chain"/>
    <property type="match status" value="1"/>
</dbReference>
<feature type="domain" description="MGS-like" evidence="19">
    <location>
        <begin position="937"/>
        <end position="1077"/>
    </location>
</feature>
<feature type="domain" description="ATP-grasp" evidence="18">
    <location>
        <begin position="132"/>
        <end position="324"/>
    </location>
</feature>
<dbReference type="InterPro" id="IPR011761">
    <property type="entry name" value="ATP-grasp"/>
</dbReference>
<dbReference type="Gene3D" id="3.40.50.20">
    <property type="match status" value="2"/>
</dbReference>
<keyword evidence="14" id="KW-0464">Manganese</keyword>
<sequence>MKDENIKKVLLLGSGALKIGEAGEFDYSGSQALKALREEGIETVLINPNIATVQTSEGVADQIYFLPVQPYFVERVIQKEQPDGILLSFGGQTALNCGVELYRQGILEKYNVKVLGTPVQAIMDTEDRELFVEKLDEINVKTIKSEACENIEQARKAAAELGYPVIIRAAYALGGLGSGFADNEEELNKLAEKAFSFSPQVLVEKSLKGWKEIEYEVVRDRYDNCITVCNMENFDPLGIHTGESIVIAPSQTLSNAEYHKLRALAIKIIRHIGIVGECNVQYAFDPKSEDYRVIEVNARLSRSSALASKATGYPLAFVAAKLGMGYGLFELKNSVTKTTSAFFEPALDYVVCKIPRWDLSKFRGVDKELGSSMKSVGEVMAIGRNFEEAIQKGLRMIGQGMHGFVENKELEIDDIDAALREPTDKRVFVISKAMHKGYTVDQIHDLTKIDKWFLEKLKHIIDIDEEMKKCNINTLDQNLLRTAKVYGFTDFQVARAVGLEQELGNMHKAALLVRNKRKSYGILPVVKQIDTLAAEYPAQTNYLYVTYAGVKSDITFENDHRSIIVLGSGAYRIGSSVEFDWCGVQALNTIRKEGWRSVMINYNPETVSTDYDMCDRLYFDELTFERVMDIIEMEQPHGVIVSTGGQIPNNLAMHLDAQNVPILGTAAKDIDNAEDRAKFSQMLTNNGINQPEWSALTSMEDIDNFIERVGFPVLVRPSYVLSGAAMNVCSNEDELKRFLQLAANVSEDHPVVVSKFIEHAKEIEMDAVAKNGEVIAYAISEHIEFAGVHSGDATIQFPPQKLYVETVRRVKRVGRQIAKELHINGPFNIQFMARDNDILVIECNLRASRSFPFVSKVLKINLIELATRVMLGLPVEKPHKNLFDLDYVGIKASQFSFNRLQKADPVLGVDMSSTGEVGCLGDDTSTALLKSMLSVGHRIPAKNILLSTGSAKQKVDLLDAAQMLVKHGYKLYATDGSSKFLTENGIENTRVLWPSEEAEGGAPKALEMLHNHEIDMVVNIPKNLTSSELSNGYKIRRAAIDLNVPLITNSRLASAFIYAFCTTKLEDIDIKAWGEYK</sequence>
<evidence type="ECO:0000256" key="6">
    <source>
        <dbReference type="ARBA" id="ARBA00022598"/>
    </source>
</evidence>
<evidence type="ECO:0000256" key="1">
    <source>
        <dbReference type="ARBA" id="ARBA00001936"/>
    </source>
</evidence>
<dbReference type="FunFam" id="3.30.470.20:FF:000004">
    <property type="entry name" value="Carbamoyl-phosphate synthase (glutamine-hydrolyzing)"/>
    <property type="match status" value="1"/>
</dbReference>
<protein>
    <submittedName>
        <fullName evidence="20">Carbamoyl-phosphate synthase (Glutamine-hydrolyzing) large subunit</fullName>
        <ecNumber evidence="20">6.3.5.5</ecNumber>
    </submittedName>
</protein>
<dbReference type="FunFam" id="3.40.50.20:FF:000002">
    <property type="entry name" value="Carbamoyl-phosphate synthase large chain"/>
    <property type="match status" value="1"/>
</dbReference>
<comment type="caution">
    <text evidence="20">The sequence shown here is derived from an EMBL/GenBank/DDBJ whole genome shotgun (WGS) entry which is preliminary data.</text>
</comment>
<evidence type="ECO:0000313" key="21">
    <source>
        <dbReference type="Proteomes" id="UP000477980"/>
    </source>
</evidence>
<evidence type="ECO:0000256" key="4">
    <source>
        <dbReference type="ARBA" id="ARBA00009799"/>
    </source>
</evidence>
<comment type="catalytic activity">
    <reaction evidence="16">
        <text>hydrogencarbonate + L-glutamine + 2 ATP + H2O = carbamoyl phosphate + L-glutamate + 2 ADP + phosphate + 2 H(+)</text>
        <dbReference type="Rhea" id="RHEA:18633"/>
        <dbReference type="ChEBI" id="CHEBI:15377"/>
        <dbReference type="ChEBI" id="CHEBI:15378"/>
        <dbReference type="ChEBI" id="CHEBI:17544"/>
        <dbReference type="ChEBI" id="CHEBI:29985"/>
        <dbReference type="ChEBI" id="CHEBI:30616"/>
        <dbReference type="ChEBI" id="CHEBI:43474"/>
        <dbReference type="ChEBI" id="CHEBI:58228"/>
        <dbReference type="ChEBI" id="CHEBI:58359"/>
        <dbReference type="ChEBI" id="CHEBI:456216"/>
        <dbReference type="EC" id="6.3.5.5"/>
    </reaction>
</comment>
<evidence type="ECO:0000256" key="14">
    <source>
        <dbReference type="ARBA" id="ARBA00023211"/>
    </source>
</evidence>
<dbReference type="InterPro" id="IPR016185">
    <property type="entry name" value="PreATP-grasp_dom_sf"/>
</dbReference>
<dbReference type="SUPFAM" id="SSF52440">
    <property type="entry name" value="PreATP-grasp domain"/>
    <property type="match status" value="2"/>
</dbReference>
<dbReference type="EMBL" id="VZAH01000086">
    <property type="protein sequence ID" value="MQP14497.1"/>
    <property type="molecule type" value="Genomic_DNA"/>
</dbReference>
<dbReference type="OrthoDB" id="9804197at2"/>
<evidence type="ECO:0000256" key="2">
    <source>
        <dbReference type="ARBA" id="ARBA00001947"/>
    </source>
</evidence>